<proteinExistence type="predicted"/>
<dbReference type="EMBL" id="GGEC01090618">
    <property type="protein sequence ID" value="MBX71102.1"/>
    <property type="molecule type" value="Transcribed_RNA"/>
</dbReference>
<dbReference type="AlphaFoldDB" id="A0A2P2QVR3"/>
<name>A0A2P2QVR3_RHIMU</name>
<reference evidence="1" key="1">
    <citation type="submission" date="2018-02" db="EMBL/GenBank/DDBJ databases">
        <title>Rhizophora mucronata_Transcriptome.</title>
        <authorList>
            <person name="Meera S.P."/>
            <person name="Sreeshan A."/>
            <person name="Augustine A."/>
        </authorList>
    </citation>
    <scope>NUCLEOTIDE SEQUENCE</scope>
    <source>
        <tissue evidence="1">Leaf</tissue>
    </source>
</reference>
<protein>
    <submittedName>
        <fullName evidence="1">Uncharacterized protein</fullName>
    </submittedName>
</protein>
<evidence type="ECO:0000313" key="1">
    <source>
        <dbReference type="EMBL" id="MBX71102.1"/>
    </source>
</evidence>
<sequence length="34" mass="4130">MQYFKWNLGQIRKFQIKISLQDIKPSSMLLLTFI</sequence>
<organism evidence="1">
    <name type="scientific">Rhizophora mucronata</name>
    <name type="common">Asiatic mangrove</name>
    <dbReference type="NCBI Taxonomy" id="61149"/>
    <lineage>
        <taxon>Eukaryota</taxon>
        <taxon>Viridiplantae</taxon>
        <taxon>Streptophyta</taxon>
        <taxon>Embryophyta</taxon>
        <taxon>Tracheophyta</taxon>
        <taxon>Spermatophyta</taxon>
        <taxon>Magnoliopsida</taxon>
        <taxon>eudicotyledons</taxon>
        <taxon>Gunneridae</taxon>
        <taxon>Pentapetalae</taxon>
        <taxon>rosids</taxon>
        <taxon>fabids</taxon>
        <taxon>Malpighiales</taxon>
        <taxon>Rhizophoraceae</taxon>
        <taxon>Rhizophora</taxon>
    </lineage>
</organism>
<accession>A0A2P2QVR3</accession>